<dbReference type="SUPFAM" id="SSF63411">
    <property type="entry name" value="LuxS/MPP-like metallohydrolase"/>
    <property type="match status" value="2"/>
</dbReference>
<feature type="domain" description="Peptidase M16 N-terminal" evidence="1">
    <location>
        <begin position="38"/>
        <end position="180"/>
    </location>
</feature>
<dbReference type="Pfam" id="PF00675">
    <property type="entry name" value="Peptidase_M16"/>
    <property type="match status" value="1"/>
</dbReference>
<dbReference type="InterPro" id="IPR011765">
    <property type="entry name" value="Pept_M16_N"/>
</dbReference>
<dbReference type="PANTHER" id="PTHR11851:SF224">
    <property type="entry name" value="PROCESSING PROTEASE"/>
    <property type="match status" value="1"/>
</dbReference>
<dbReference type="AlphaFoldDB" id="A0A2R8A8A8"/>
<dbReference type="InterPro" id="IPR011249">
    <property type="entry name" value="Metalloenz_LuxS/M16"/>
</dbReference>
<keyword evidence="3" id="KW-0378">Hydrolase</keyword>
<keyword evidence="3" id="KW-0645">Protease</keyword>
<organism evidence="3 4">
    <name type="scientific">Pontivivens insulae</name>
    <dbReference type="NCBI Taxonomy" id="1639689"/>
    <lineage>
        <taxon>Bacteria</taxon>
        <taxon>Pseudomonadati</taxon>
        <taxon>Pseudomonadota</taxon>
        <taxon>Alphaproteobacteria</taxon>
        <taxon>Rhodobacterales</taxon>
        <taxon>Paracoccaceae</taxon>
        <taxon>Pontivivens</taxon>
    </lineage>
</organism>
<evidence type="ECO:0000313" key="3">
    <source>
        <dbReference type="EMBL" id="SPF28456.1"/>
    </source>
</evidence>
<name>A0A2R8A8A8_9RHOB</name>
<feature type="domain" description="Peptidase M16 C-terminal" evidence="2">
    <location>
        <begin position="188"/>
        <end position="361"/>
    </location>
</feature>
<gene>
    <name evidence="3" type="ORF">POI8812_00757</name>
</gene>
<dbReference type="EMBL" id="OMKW01000001">
    <property type="protein sequence ID" value="SPF28456.1"/>
    <property type="molecule type" value="Genomic_DNA"/>
</dbReference>
<dbReference type="GO" id="GO:0046872">
    <property type="term" value="F:metal ion binding"/>
    <property type="evidence" value="ECO:0007669"/>
    <property type="project" value="InterPro"/>
</dbReference>
<dbReference type="GO" id="GO:0006508">
    <property type="term" value="P:proteolysis"/>
    <property type="evidence" value="ECO:0007669"/>
    <property type="project" value="UniProtKB-KW"/>
</dbReference>
<evidence type="ECO:0000313" key="4">
    <source>
        <dbReference type="Proteomes" id="UP000244932"/>
    </source>
</evidence>
<dbReference type="Gene3D" id="3.30.830.10">
    <property type="entry name" value="Metalloenzyme, LuxS/M16 peptidase-like"/>
    <property type="match status" value="2"/>
</dbReference>
<dbReference type="GO" id="GO:0008233">
    <property type="term" value="F:peptidase activity"/>
    <property type="evidence" value="ECO:0007669"/>
    <property type="project" value="UniProtKB-KW"/>
</dbReference>
<dbReference type="InterPro" id="IPR007863">
    <property type="entry name" value="Peptidase_M16_C"/>
</dbReference>
<proteinExistence type="predicted"/>
<dbReference type="EC" id="3.4.24.-" evidence="3"/>
<evidence type="ECO:0000259" key="1">
    <source>
        <dbReference type="Pfam" id="PF00675"/>
    </source>
</evidence>
<keyword evidence="4" id="KW-1185">Reference proteome</keyword>
<protein>
    <submittedName>
        <fullName evidence="3">Putative zinc protease</fullName>
        <ecNumber evidence="3">3.4.24.-</ecNumber>
    </submittedName>
</protein>
<dbReference type="PANTHER" id="PTHR11851">
    <property type="entry name" value="METALLOPROTEASE"/>
    <property type="match status" value="1"/>
</dbReference>
<dbReference type="Proteomes" id="UP000244932">
    <property type="component" value="Unassembled WGS sequence"/>
</dbReference>
<reference evidence="3 4" key="1">
    <citation type="submission" date="2018-03" db="EMBL/GenBank/DDBJ databases">
        <authorList>
            <person name="Keele B.F."/>
        </authorList>
    </citation>
    <scope>NUCLEOTIDE SEQUENCE [LARGE SCALE GENOMIC DNA]</scope>
    <source>
        <strain evidence="3 4">CeCT 8812</strain>
    </source>
</reference>
<evidence type="ECO:0000259" key="2">
    <source>
        <dbReference type="Pfam" id="PF05193"/>
    </source>
</evidence>
<dbReference type="OrthoDB" id="9811314at2"/>
<sequence length="434" mass="46901">MTRLLLIITVLLVGLVPARAATEIEEVVTPDGITFWLTEEPSIPIVSLEIRIEGGSSLDPIGKEGLAVMVMSLLEEGAGDLDNTEFATRLEELAAAFTFEANRDSVTISATMLRENRQDVAELLRLAVQEPRFDADALQRVTAQLLSIIRSEETNPDRIASQRFFELAFPDHPYARPTNGTFDSVTTFTTEDLAQHHAELLVQNRVLVSVVGAVSAEEASALVDTVVSDLPVGGLALPEPADIALDGGVHVFDLPSPQSDALFGHVGLARDDPDFIPAFVMNRILGGGGFTSRLTSEVREERGLTYGISTFLAPLEYAPLYLGSVSSANETMAEAIEIVRAEWARLADGGVTEQELDAAKRFLTGAYPLRFDTNAKIADILVGVQAGELGIDYTQRRNSLIEAVTLDDVSRVARRLLDADALTFVVVGQPEGLE</sequence>
<dbReference type="RefSeq" id="WP_108781157.1">
    <property type="nucleotide sequence ID" value="NZ_OMKW01000001.1"/>
</dbReference>
<dbReference type="Pfam" id="PF05193">
    <property type="entry name" value="Peptidase_M16_C"/>
    <property type="match status" value="1"/>
</dbReference>
<accession>A0A2R8A8A8</accession>
<dbReference type="InterPro" id="IPR050361">
    <property type="entry name" value="MPP/UQCRC_Complex"/>
</dbReference>